<dbReference type="Gene3D" id="3.30.70.270">
    <property type="match status" value="1"/>
</dbReference>
<dbReference type="InterPro" id="IPR050951">
    <property type="entry name" value="Retrovirus_Pol_polyprotein"/>
</dbReference>
<name>A0AAV4ATX8_9GAST</name>
<dbReference type="InterPro" id="IPR043502">
    <property type="entry name" value="DNA/RNA_pol_sf"/>
</dbReference>
<feature type="region of interest" description="Disordered" evidence="1">
    <location>
        <begin position="150"/>
        <end position="177"/>
    </location>
</feature>
<evidence type="ECO:0000313" key="2">
    <source>
        <dbReference type="EMBL" id="GFO10365.1"/>
    </source>
</evidence>
<keyword evidence="3" id="KW-1185">Reference proteome</keyword>
<accession>A0AAV4ATX8</accession>
<proteinExistence type="predicted"/>
<dbReference type="InterPro" id="IPR043128">
    <property type="entry name" value="Rev_trsase/Diguanyl_cyclase"/>
</dbReference>
<dbReference type="EMBL" id="BLXT01004163">
    <property type="protein sequence ID" value="GFO10365.1"/>
    <property type="molecule type" value="Genomic_DNA"/>
</dbReference>
<organism evidence="2 3">
    <name type="scientific">Plakobranchus ocellatus</name>
    <dbReference type="NCBI Taxonomy" id="259542"/>
    <lineage>
        <taxon>Eukaryota</taxon>
        <taxon>Metazoa</taxon>
        <taxon>Spiralia</taxon>
        <taxon>Lophotrochozoa</taxon>
        <taxon>Mollusca</taxon>
        <taxon>Gastropoda</taxon>
        <taxon>Heterobranchia</taxon>
        <taxon>Euthyneura</taxon>
        <taxon>Panpulmonata</taxon>
        <taxon>Sacoglossa</taxon>
        <taxon>Placobranchoidea</taxon>
        <taxon>Plakobranchidae</taxon>
        <taxon>Plakobranchus</taxon>
    </lineage>
</organism>
<feature type="compositionally biased region" description="Basic residues" evidence="1">
    <location>
        <begin position="150"/>
        <end position="167"/>
    </location>
</feature>
<dbReference type="PANTHER" id="PTHR37984">
    <property type="entry name" value="PROTEIN CBG26694"/>
    <property type="match status" value="1"/>
</dbReference>
<dbReference type="SUPFAM" id="SSF56672">
    <property type="entry name" value="DNA/RNA polymerases"/>
    <property type="match status" value="1"/>
</dbReference>
<reference evidence="2 3" key="1">
    <citation type="journal article" date="2021" name="Elife">
        <title>Chloroplast acquisition without the gene transfer in kleptoplastic sea slugs, Plakobranchus ocellatus.</title>
        <authorList>
            <person name="Maeda T."/>
            <person name="Takahashi S."/>
            <person name="Yoshida T."/>
            <person name="Shimamura S."/>
            <person name="Takaki Y."/>
            <person name="Nagai Y."/>
            <person name="Toyoda A."/>
            <person name="Suzuki Y."/>
            <person name="Arimoto A."/>
            <person name="Ishii H."/>
            <person name="Satoh N."/>
            <person name="Nishiyama T."/>
            <person name="Hasebe M."/>
            <person name="Maruyama T."/>
            <person name="Minagawa J."/>
            <person name="Obokata J."/>
            <person name="Shigenobu S."/>
        </authorList>
    </citation>
    <scope>NUCLEOTIDE SEQUENCE [LARGE SCALE GENOMIC DNA]</scope>
</reference>
<dbReference type="Proteomes" id="UP000735302">
    <property type="component" value="Unassembled WGS sequence"/>
</dbReference>
<evidence type="ECO:0000313" key="3">
    <source>
        <dbReference type="Proteomes" id="UP000735302"/>
    </source>
</evidence>
<evidence type="ECO:0000256" key="1">
    <source>
        <dbReference type="SAM" id="MobiDB-lite"/>
    </source>
</evidence>
<comment type="caution">
    <text evidence="2">The sequence shown here is derived from an EMBL/GenBank/DDBJ whole genome shotgun (WGS) entry which is preliminary data.</text>
</comment>
<gene>
    <name evidence="2" type="ORF">PoB_003687000</name>
</gene>
<dbReference type="AlphaFoldDB" id="A0AAV4ATX8"/>
<sequence>MHAWQRAAFTLDEKYAFSKRSLKLLGHIIDKSGIHADPSKIKAIIGFIQPQNVTELQRFLGIVNQMTKFSSKLTDAKEQPRYLKKDPAWLWGPSQVAAFTKVKELLSSTPILVHHSPARETITAANPSNQFCVLSYYRYKKMGPSELHISHTKRSRKEVFRHRKRSLSSHEGMRKLQ</sequence>
<protein>
    <submittedName>
        <fullName evidence="2">Pol polyprotein</fullName>
    </submittedName>
</protein>
<dbReference type="PANTHER" id="PTHR37984:SF9">
    <property type="entry name" value="INTEGRASE CATALYTIC DOMAIN-CONTAINING PROTEIN"/>
    <property type="match status" value="1"/>
</dbReference>